<gene>
    <name evidence="2" type="ORF">IAB77_01155</name>
</gene>
<evidence type="ECO:0000259" key="1">
    <source>
        <dbReference type="Pfam" id="PF14478"/>
    </source>
</evidence>
<dbReference type="Proteomes" id="UP000824262">
    <property type="component" value="Unassembled WGS sequence"/>
</dbReference>
<dbReference type="AlphaFoldDB" id="A0A9D0ZC91"/>
<dbReference type="Pfam" id="PF14478">
    <property type="entry name" value="DUF4430"/>
    <property type="match status" value="1"/>
</dbReference>
<sequence length="161" mass="17073">MGRGAFYLFRCQISGKEEESMKNRTKAAALAAALLLALALAACGAGSSGDVWDSALYAEDTELGEGENTITFECTAGEKTVTFTIHTDAEYLRAALEENGLISGDESDFGLYVKAVNGMTADYDADGYYWSLYVDGEYASSGVDTTPVTDGGSYAFVREAA</sequence>
<proteinExistence type="predicted"/>
<feature type="domain" description="Transcobalamin-like C-terminal" evidence="1">
    <location>
        <begin position="94"/>
        <end position="151"/>
    </location>
</feature>
<reference evidence="2" key="1">
    <citation type="submission" date="2020-10" db="EMBL/GenBank/DDBJ databases">
        <authorList>
            <person name="Gilroy R."/>
        </authorList>
    </citation>
    <scope>NUCLEOTIDE SEQUENCE</scope>
    <source>
        <strain evidence="2">ChiBcolR7-354</strain>
    </source>
</reference>
<dbReference type="InterPro" id="IPR027954">
    <property type="entry name" value="Transcobalamin-like_C"/>
</dbReference>
<protein>
    <submittedName>
        <fullName evidence="2">DUF4430 domain-containing protein</fullName>
    </submittedName>
</protein>
<accession>A0A9D0ZC91</accession>
<evidence type="ECO:0000313" key="3">
    <source>
        <dbReference type="Proteomes" id="UP000824262"/>
    </source>
</evidence>
<dbReference type="Gene3D" id="2.170.130.30">
    <property type="match status" value="1"/>
</dbReference>
<comment type="caution">
    <text evidence="2">The sequence shown here is derived from an EMBL/GenBank/DDBJ whole genome shotgun (WGS) entry which is preliminary data.</text>
</comment>
<organism evidence="2 3">
    <name type="scientific">Candidatus Scatomorpha intestinavium</name>
    <dbReference type="NCBI Taxonomy" id="2840922"/>
    <lineage>
        <taxon>Bacteria</taxon>
        <taxon>Bacillati</taxon>
        <taxon>Bacillota</taxon>
        <taxon>Clostridia</taxon>
        <taxon>Eubacteriales</taxon>
        <taxon>Candidatus Scatomorpha</taxon>
    </lineage>
</organism>
<dbReference type="EMBL" id="DVGA01000018">
    <property type="protein sequence ID" value="HIQ77848.1"/>
    <property type="molecule type" value="Genomic_DNA"/>
</dbReference>
<evidence type="ECO:0000313" key="2">
    <source>
        <dbReference type="EMBL" id="HIQ77848.1"/>
    </source>
</evidence>
<name>A0A9D0ZC91_9FIRM</name>
<reference evidence="2" key="2">
    <citation type="journal article" date="2021" name="PeerJ">
        <title>Extensive microbial diversity within the chicken gut microbiome revealed by metagenomics and culture.</title>
        <authorList>
            <person name="Gilroy R."/>
            <person name="Ravi A."/>
            <person name="Getino M."/>
            <person name="Pursley I."/>
            <person name="Horton D.L."/>
            <person name="Alikhan N.F."/>
            <person name="Baker D."/>
            <person name="Gharbi K."/>
            <person name="Hall N."/>
            <person name="Watson M."/>
            <person name="Adriaenssens E.M."/>
            <person name="Foster-Nyarko E."/>
            <person name="Jarju S."/>
            <person name="Secka A."/>
            <person name="Antonio M."/>
            <person name="Oren A."/>
            <person name="Chaudhuri R.R."/>
            <person name="La Ragione R."/>
            <person name="Hildebrand F."/>
            <person name="Pallen M.J."/>
        </authorList>
    </citation>
    <scope>NUCLEOTIDE SEQUENCE</scope>
    <source>
        <strain evidence="2">ChiBcolR7-354</strain>
    </source>
</reference>